<protein>
    <recommendedName>
        <fullName evidence="1">CHK kinase-like domain-containing protein</fullName>
    </recommendedName>
</protein>
<dbReference type="PANTHER" id="PTHR11012:SF30">
    <property type="entry name" value="PROTEIN KINASE-LIKE DOMAIN-CONTAINING"/>
    <property type="match status" value="1"/>
</dbReference>
<dbReference type="PANTHER" id="PTHR11012">
    <property type="entry name" value="PROTEIN KINASE-LIKE DOMAIN-CONTAINING"/>
    <property type="match status" value="1"/>
</dbReference>
<reference evidence="2 3" key="1">
    <citation type="submission" date="2023-11" db="EMBL/GenBank/DDBJ databases">
        <title>Halocaridina rubra genome assembly.</title>
        <authorList>
            <person name="Smith C."/>
        </authorList>
    </citation>
    <scope>NUCLEOTIDE SEQUENCE [LARGE SCALE GENOMIC DNA]</scope>
    <source>
        <strain evidence="2">EP-1</strain>
        <tissue evidence="2">Whole</tissue>
    </source>
</reference>
<evidence type="ECO:0000313" key="2">
    <source>
        <dbReference type="EMBL" id="KAK7073394.1"/>
    </source>
</evidence>
<dbReference type="SUPFAM" id="SSF56112">
    <property type="entry name" value="Protein kinase-like (PK-like)"/>
    <property type="match status" value="1"/>
</dbReference>
<dbReference type="AlphaFoldDB" id="A0AAN8X5P4"/>
<gene>
    <name evidence="2" type="ORF">SK128_018728</name>
</gene>
<dbReference type="SMART" id="SM00587">
    <property type="entry name" value="CHK"/>
    <property type="match status" value="1"/>
</dbReference>
<dbReference type="Proteomes" id="UP001381693">
    <property type="component" value="Unassembled WGS sequence"/>
</dbReference>
<feature type="domain" description="CHK kinase-like" evidence="1">
    <location>
        <begin position="146"/>
        <end position="347"/>
    </location>
</feature>
<accession>A0AAN8X5P4</accession>
<dbReference type="Gene3D" id="3.90.1200.10">
    <property type="match status" value="1"/>
</dbReference>
<name>A0AAN8X5P4_HALRR</name>
<evidence type="ECO:0000259" key="1">
    <source>
        <dbReference type="SMART" id="SM00587"/>
    </source>
</evidence>
<organism evidence="2 3">
    <name type="scientific">Halocaridina rubra</name>
    <name type="common">Hawaiian red shrimp</name>
    <dbReference type="NCBI Taxonomy" id="373956"/>
    <lineage>
        <taxon>Eukaryota</taxon>
        <taxon>Metazoa</taxon>
        <taxon>Ecdysozoa</taxon>
        <taxon>Arthropoda</taxon>
        <taxon>Crustacea</taxon>
        <taxon>Multicrustacea</taxon>
        <taxon>Malacostraca</taxon>
        <taxon>Eumalacostraca</taxon>
        <taxon>Eucarida</taxon>
        <taxon>Decapoda</taxon>
        <taxon>Pleocyemata</taxon>
        <taxon>Caridea</taxon>
        <taxon>Atyoidea</taxon>
        <taxon>Atyidae</taxon>
        <taxon>Halocaridina</taxon>
    </lineage>
</organism>
<proteinExistence type="predicted"/>
<dbReference type="InterPro" id="IPR011009">
    <property type="entry name" value="Kinase-like_dom_sf"/>
</dbReference>
<sequence length="475" mass="55461">MNPPASRKQISKKWVHYILQENMRMKSNSSTIPEVTIKEFKVGQGTKPGEGYQSELVTLDIIASHNTDDQQILPDVEYHYMIKFFSKEVHSRETNKRYNSHLKEHAIYTEIIKDLNNFQAAITGDKFPIHIPDLIYGKANKTEFILVMENIKTTGYTTNDKYEGLDYEKLKEAIVQIARLHAISYAYDKSHNILQTYPFLEENNEMLVVYECFCIMVLDYMRELFSINKELKYLAKKVEISKDRILMKLKECLRSSENHHVPNCIIHGDCWSGNFMFKNEEKLTCMDTDRADEPRCRVVDWGNTGWGSPIKDLQYLIYVSTTVETRKEHLESILQLYYDTYVDITTRMNVLVPDWSYNSFHREWKNQSVYGFCIGLILNTLTLSKLHPWVYNNQPSVLDNTMCFPTRMLIEGLKLGMYKLMVPIMSKPSAVKHLSGMYKMSFKTTKEELLSGKNKALNKRLIDLFQEADEKGLLD</sequence>
<dbReference type="InterPro" id="IPR015897">
    <property type="entry name" value="CHK_kinase-like"/>
</dbReference>
<dbReference type="EMBL" id="JAXCGZ010013209">
    <property type="protein sequence ID" value="KAK7073394.1"/>
    <property type="molecule type" value="Genomic_DNA"/>
</dbReference>
<dbReference type="Pfam" id="PF02958">
    <property type="entry name" value="EcKL"/>
    <property type="match status" value="1"/>
</dbReference>
<comment type="caution">
    <text evidence="2">The sequence shown here is derived from an EMBL/GenBank/DDBJ whole genome shotgun (WGS) entry which is preliminary data.</text>
</comment>
<evidence type="ECO:0000313" key="3">
    <source>
        <dbReference type="Proteomes" id="UP001381693"/>
    </source>
</evidence>
<keyword evidence="3" id="KW-1185">Reference proteome</keyword>
<dbReference type="InterPro" id="IPR004119">
    <property type="entry name" value="EcKL"/>
</dbReference>